<evidence type="ECO:0000313" key="5">
    <source>
        <dbReference type="Proteomes" id="UP001500897"/>
    </source>
</evidence>
<name>A0ABN2XLD5_9ACTN</name>
<dbReference type="RefSeq" id="WP_344555811.1">
    <property type="nucleotide sequence ID" value="NZ_BAAANS010000043.1"/>
</dbReference>
<keyword evidence="2" id="KW-0472">Membrane</keyword>
<organism evidence="4 5">
    <name type="scientific">Kitasatospora saccharophila</name>
    <dbReference type="NCBI Taxonomy" id="407973"/>
    <lineage>
        <taxon>Bacteria</taxon>
        <taxon>Bacillati</taxon>
        <taxon>Actinomycetota</taxon>
        <taxon>Actinomycetes</taxon>
        <taxon>Kitasatosporales</taxon>
        <taxon>Streptomycetaceae</taxon>
        <taxon>Kitasatospora</taxon>
    </lineage>
</organism>
<reference evidence="4 5" key="1">
    <citation type="journal article" date="2019" name="Int. J. Syst. Evol. Microbiol.">
        <title>The Global Catalogue of Microorganisms (GCM) 10K type strain sequencing project: providing services to taxonomists for standard genome sequencing and annotation.</title>
        <authorList>
            <consortium name="The Broad Institute Genomics Platform"/>
            <consortium name="The Broad Institute Genome Sequencing Center for Infectious Disease"/>
            <person name="Wu L."/>
            <person name="Ma J."/>
        </authorList>
    </citation>
    <scope>NUCLEOTIDE SEQUENCE [LARGE SCALE GENOMIC DNA]</scope>
    <source>
        <strain evidence="4 5">JCM 14559</strain>
    </source>
</reference>
<keyword evidence="2" id="KW-0812">Transmembrane</keyword>
<keyword evidence="3" id="KW-0732">Signal</keyword>
<comment type="caution">
    <text evidence="4">The sequence shown here is derived from an EMBL/GenBank/DDBJ whole genome shotgun (WGS) entry which is preliminary data.</text>
</comment>
<feature type="chain" id="PRO_5046059040" description="LPXTG-motif cell wall-anchored protein" evidence="3">
    <location>
        <begin position="34"/>
        <end position="125"/>
    </location>
</feature>
<evidence type="ECO:0008006" key="6">
    <source>
        <dbReference type="Google" id="ProtNLM"/>
    </source>
</evidence>
<keyword evidence="5" id="KW-1185">Reference proteome</keyword>
<proteinExistence type="predicted"/>
<dbReference type="EMBL" id="BAAANS010000043">
    <property type="protein sequence ID" value="GAA2112681.1"/>
    <property type="molecule type" value="Genomic_DNA"/>
</dbReference>
<dbReference type="Proteomes" id="UP001500897">
    <property type="component" value="Unassembled WGS sequence"/>
</dbReference>
<sequence length="125" mass="11543">MSGTASVRRVARLALVPALAVGAFVLPGAVAFADTAAPSASPTAAPSASVSAVASPVPGAATPSLAPAPAADPKNGGLPRGGAQTGEAAVDGGSVTGLVVGVGLAAAGAAGIGLLVLRRRADSRA</sequence>
<evidence type="ECO:0000256" key="3">
    <source>
        <dbReference type="SAM" id="SignalP"/>
    </source>
</evidence>
<feature type="transmembrane region" description="Helical" evidence="2">
    <location>
        <begin position="95"/>
        <end position="117"/>
    </location>
</feature>
<gene>
    <name evidence="4" type="ORF">GCM10009759_55660</name>
</gene>
<feature type="signal peptide" evidence="3">
    <location>
        <begin position="1"/>
        <end position="33"/>
    </location>
</feature>
<evidence type="ECO:0000256" key="2">
    <source>
        <dbReference type="SAM" id="Phobius"/>
    </source>
</evidence>
<accession>A0ABN2XLD5</accession>
<evidence type="ECO:0000256" key="1">
    <source>
        <dbReference type="SAM" id="MobiDB-lite"/>
    </source>
</evidence>
<evidence type="ECO:0000313" key="4">
    <source>
        <dbReference type="EMBL" id="GAA2112681.1"/>
    </source>
</evidence>
<protein>
    <recommendedName>
        <fullName evidence="6">LPXTG-motif cell wall-anchored protein</fullName>
    </recommendedName>
</protein>
<feature type="compositionally biased region" description="Low complexity" evidence="1">
    <location>
        <begin position="37"/>
        <end position="73"/>
    </location>
</feature>
<keyword evidence="2" id="KW-1133">Transmembrane helix</keyword>
<feature type="region of interest" description="Disordered" evidence="1">
    <location>
        <begin position="37"/>
        <end position="87"/>
    </location>
</feature>